<feature type="region of interest" description="Disordered" evidence="10">
    <location>
        <begin position="131"/>
        <end position="180"/>
    </location>
</feature>
<sequence>MKLAASAPEERDEEGLGGITFTKKKETIAVTAALAWGSLGCIYGDIGTSPLYVYSTIFSSSEPSQADILGAISLIFWTLTLIVLVKYVGVVLLADDEGEGGTFSLYSLLCRKIGIRPHDVMFRGESRMMRHLGSSSTGGSQLRRTSGSGTRGAGLRPSGDGTLRRLSTTPQDAAAARSPDTTLTLATSASRVAATAAPHPHPQQPRRVWWRRWAASGTAVRATLRRNRAAQMGLWVTTMAATGMVLGDGVLTPAVSVMSAVSGLKEATDAVTQQTVVGVSIAVLVLLFSVQRCGTSKVSSTFAPIVALWLCANAGVAAYNLALHGGGALAGLSPHHIPLFFARRGVEAWRMLGSVMLCVTGAEALYADLGHFTHRSVLASFCLFVYPCLVLTYVGQGAYLMSRPEDVSDTFWKCVPRPFFYPMLVLATLASVVASQALITGCFSIISNAIKLGAFPKLSVLHTSEHVRGQVYVAEINWILMLLCIGVVAGFQDTVALGLAYGLAVSSVFVLTTLLILVVMVAVWEVSLALVAPFALVFLAIELAFLSSNLAKVPEGAWFSLAVSAGGIYVMTIWWVGSTRRALLLAASAGRNRLSELFVMMPLQPQQSHMAAPAAQVPQPQQVRREAPRAIAESLEDGHQQEAEQQEMQGAAHSPAGADAAAACTTTAATPQPAAAPGASSGGGLLHPEREIVTASNTPSSGTHGSATPADGGAIGHLPSRRRTAATATSAFAAAAGISGRGDGNAAVPTSHPHKSDSLSRGSPAQLLAAVSARLSMWRPVQLALRLPPQPLLGADGSAAVGSQGLGLGADGAGAEQQQQQQLWPLSRQPGIGLYYSETPVGLPHVLIHFLRNVQSVHDVSVFLTVRVVPLPHVQPVERLLVRQLAPFPNFYQVVARYGYMDRVDHGAAFIRQVVSGIVRVLRGGPAVAADVSTVVAATGGGTGADTAAAAAAAAGDGIAGSGSGSSGGGAGGFRFVTRNRRSNGHRGSRLSAAASRRGVGGVSAPAGEEQERQGGQAGQQPEQPQGGWSLYGMGLSRQGGMVLQPGEVDFISSSSSSSDRGYNSAVEEDSDTEDEDEVEAVPGVSAAVAHSSNVSGGGVGTAGGNTGGTGGVELSEVVVVAAHTAQVRADHAPAPQPPAALPSPSTGAPPPVSLPAAPAALQASRSRPRLARAALGVTSQLPSGGRVVVDEAAVAHVLEAARHGVVYYLGAVRVRPEPGSPLLAQLLFGATYRLLLGLSRSEVEDWRLPYEHVVELGMVLRIG</sequence>
<dbReference type="Pfam" id="PF02705">
    <property type="entry name" value="K_trans"/>
    <property type="match status" value="1"/>
</dbReference>
<dbReference type="OMA" id="INCYILA"/>
<feature type="transmembrane region" description="Helical" evidence="11">
    <location>
        <begin position="419"/>
        <end position="450"/>
    </location>
</feature>
<dbReference type="InParanoid" id="A0A2K3CPT7"/>
<dbReference type="GeneID" id="5728700"/>
<dbReference type="KEGG" id="cre:CHLRE_17g714200v5"/>
<feature type="region of interest" description="Disordered" evidence="10">
    <location>
        <begin position="1050"/>
        <end position="1080"/>
    </location>
</feature>
<evidence type="ECO:0000256" key="7">
    <source>
        <dbReference type="ARBA" id="ARBA00022989"/>
    </source>
</evidence>
<evidence type="ECO:0000256" key="9">
    <source>
        <dbReference type="ARBA" id="ARBA00023136"/>
    </source>
</evidence>
<feature type="compositionally biased region" description="Polar residues" evidence="10">
    <location>
        <begin position="694"/>
        <end position="706"/>
    </location>
</feature>
<gene>
    <name evidence="14" type="ORF">CHLRE_17g714200v5</name>
</gene>
<feature type="domain" description="K+ potassium transporter integral membrane" evidence="12">
    <location>
        <begin position="35"/>
        <end position="582"/>
    </location>
</feature>
<keyword evidence="7 11" id="KW-1133">Transmembrane helix</keyword>
<dbReference type="PaxDb" id="3055-EDO95831"/>
<dbReference type="Proteomes" id="UP000006906">
    <property type="component" value="Chromosome 17"/>
</dbReference>
<dbReference type="InterPro" id="IPR003855">
    <property type="entry name" value="K+_transporter"/>
</dbReference>
<feature type="region of interest" description="Disordered" evidence="10">
    <location>
        <begin position="634"/>
        <end position="762"/>
    </location>
</feature>
<dbReference type="GO" id="GO:0006813">
    <property type="term" value="P:potassium ion transport"/>
    <property type="evidence" value="ECO:0000318"/>
    <property type="project" value="GO_Central"/>
</dbReference>
<evidence type="ECO:0000256" key="1">
    <source>
        <dbReference type="ARBA" id="ARBA00004141"/>
    </source>
</evidence>
<evidence type="ECO:0000256" key="2">
    <source>
        <dbReference type="ARBA" id="ARBA00008440"/>
    </source>
</evidence>
<dbReference type="GO" id="GO:0015079">
    <property type="term" value="F:potassium ion transmembrane transporter activity"/>
    <property type="evidence" value="ECO:0000318"/>
    <property type="project" value="GO_Central"/>
</dbReference>
<feature type="compositionally biased region" description="Low complexity" evidence="10">
    <location>
        <begin position="990"/>
        <end position="1008"/>
    </location>
</feature>
<dbReference type="InterPro" id="IPR053952">
    <property type="entry name" value="K_trans_C"/>
</dbReference>
<feature type="transmembrane region" description="Helical" evidence="11">
    <location>
        <begin position="348"/>
        <end position="366"/>
    </location>
</feature>
<evidence type="ECO:0000256" key="11">
    <source>
        <dbReference type="SAM" id="Phobius"/>
    </source>
</evidence>
<protein>
    <recommendedName>
        <fullName evidence="16">Potassium transporter</fullName>
    </recommendedName>
</protein>
<dbReference type="GO" id="GO:0016020">
    <property type="term" value="C:membrane"/>
    <property type="evidence" value="ECO:0000318"/>
    <property type="project" value="GO_Central"/>
</dbReference>
<evidence type="ECO:0000256" key="3">
    <source>
        <dbReference type="ARBA" id="ARBA00022448"/>
    </source>
</evidence>
<evidence type="ECO:0000256" key="8">
    <source>
        <dbReference type="ARBA" id="ARBA00023065"/>
    </source>
</evidence>
<dbReference type="FunCoup" id="A0A2K3CPT7">
    <property type="interactions" value="833"/>
</dbReference>
<feature type="domain" description="K+ potassium transporter C-terminal" evidence="13">
    <location>
        <begin position="830"/>
        <end position="913"/>
    </location>
</feature>
<keyword evidence="9 11" id="KW-0472">Membrane</keyword>
<feature type="compositionally biased region" description="Low complexity" evidence="10">
    <location>
        <begin position="725"/>
        <end position="738"/>
    </location>
</feature>
<reference evidence="14 15" key="1">
    <citation type="journal article" date="2007" name="Science">
        <title>The Chlamydomonas genome reveals the evolution of key animal and plant functions.</title>
        <authorList>
            <person name="Merchant S.S."/>
            <person name="Prochnik S.E."/>
            <person name="Vallon O."/>
            <person name="Harris E.H."/>
            <person name="Karpowicz S.J."/>
            <person name="Witman G.B."/>
            <person name="Terry A."/>
            <person name="Salamov A."/>
            <person name="Fritz-Laylin L.K."/>
            <person name="Marechal-Drouard L."/>
            <person name="Marshall W.F."/>
            <person name="Qu L.H."/>
            <person name="Nelson D.R."/>
            <person name="Sanderfoot A.A."/>
            <person name="Spalding M.H."/>
            <person name="Kapitonov V.V."/>
            <person name="Ren Q."/>
            <person name="Ferris P."/>
            <person name="Lindquist E."/>
            <person name="Shapiro H."/>
            <person name="Lucas S.M."/>
            <person name="Grimwood J."/>
            <person name="Schmutz J."/>
            <person name="Cardol P."/>
            <person name="Cerutti H."/>
            <person name="Chanfreau G."/>
            <person name="Chen C.L."/>
            <person name="Cognat V."/>
            <person name="Croft M.T."/>
            <person name="Dent R."/>
            <person name="Dutcher S."/>
            <person name="Fernandez E."/>
            <person name="Fukuzawa H."/>
            <person name="Gonzalez-Ballester D."/>
            <person name="Gonzalez-Halphen D."/>
            <person name="Hallmann A."/>
            <person name="Hanikenne M."/>
            <person name="Hippler M."/>
            <person name="Inwood W."/>
            <person name="Jabbari K."/>
            <person name="Kalanon M."/>
            <person name="Kuras R."/>
            <person name="Lefebvre P.A."/>
            <person name="Lemaire S.D."/>
            <person name="Lobanov A.V."/>
            <person name="Lohr M."/>
            <person name="Manuell A."/>
            <person name="Meier I."/>
            <person name="Mets L."/>
            <person name="Mittag M."/>
            <person name="Mittelmeier T."/>
            <person name="Moroney J.V."/>
            <person name="Moseley J."/>
            <person name="Napoli C."/>
            <person name="Nedelcu A.M."/>
            <person name="Niyogi K."/>
            <person name="Novoselov S.V."/>
            <person name="Paulsen I.T."/>
            <person name="Pazour G."/>
            <person name="Purton S."/>
            <person name="Ral J.P."/>
            <person name="Riano-Pachon D.M."/>
            <person name="Riekhof W."/>
            <person name="Rymarquis L."/>
            <person name="Schroda M."/>
            <person name="Stern D."/>
            <person name="Umen J."/>
            <person name="Willows R."/>
            <person name="Wilson N."/>
            <person name="Zimmer S.L."/>
            <person name="Allmer J."/>
            <person name="Balk J."/>
            <person name="Bisova K."/>
            <person name="Chen C.J."/>
            <person name="Elias M."/>
            <person name="Gendler K."/>
            <person name="Hauser C."/>
            <person name="Lamb M.R."/>
            <person name="Ledford H."/>
            <person name="Long J.C."/>
            <person name="Minagawa J."/>
            <person name="Page M.D."/>
            <person name="Pan J."/>
            <person name="Pootakham W."/>
            <person name="Roje S."/>
            <person name="Rose A."/>
            <person name="Stahlberg E."/>
            <person name="Terauchi A.M."/>
            <person name="Yang P."/>
            <person name="Ball S."/>
            <person name="Bowler C."/>
            <person name="Dieckmann C.L."/>
            <person name="Gladyshev V.N."/>
            <person name="Green P."/>
            <person name="Jorgensen R."/>
            <person name="Mayfield S."/>
            <person name="Mueller-Roeber B."/>
            <person name="Rajamani S."/>
            <person name="Sayre R.T."/>
            <person name="Brokstein P."/>
            <person name="Dubchak I."/>
            <person name="Goodstein D."/>
            <person name="Hornick L."/>
            <person name="Huang Y.W."/>
            <person name="Jhaveri J."/>
            <person name="Luo Y."/>
            <person name="Martinez D."/>
            <person name="Ngau W.C."/>
            <person name="Otillar B."/>
            <person name="Poliakov A."/>
            <person name="Porter A."/>
            <person name="Szajkowski L."/>
            <person name="Werner G."/>
            <person name="Zhou K."/>
            <person name="Grigoriev I.V."/>
            <person name="Rokhsar D.S."/>
            <person name="Grossman A.R."/>
        </authorList>
    </citation>
    <scope>NUCLEOTIDE SEQUENCE [LARGE SCALE GENOMIC DNA]</scope>
    <source>
        <strain evidence="15">CC-503</strain>
    </source>
</reference>
<comment type="subcellular location">
    <subcellularLocation>
        <location evidence="1">Membrane</location>
        <topology evidence="1">Multi-pass membrane protein</topology>
    </subcellularLocation>
</comment>
<feature type="compositionally biased region" description="Gly residues" evidence="10">
    <location>
        <begin position="958"/>
        <end position="973"/>
    </location>
</feature>
<keyword evidence="5 11" id="KW-0812">Transmembrane</keyword>
<dbReference type="PANTHER" id="PTHR30540:SF83">
    <property type="entry name" value="K+ POTASSIUM TRANSPORTER"/>
    <property type="match status" value="1"/>
</dbReference>
<feature type="transmembrane region" description="Helical" evidence="11">
    <location>
        <begin position="498"/>
        <end position="523"/>
    </location>
</feature>
<feature type="compositionally biased region" description="Acidic residues" evidence="10">
    <location>
        <begin position="1067"/>
        <end position="1080"/>
    </location>
</feature>
<feature type="transmembrane region" description="Helical" evidence="11">
    <location>
        <begin position="302"/>
        <end position="322"/>
    </location>
</feature>
<dbReference type="RefSeq" id="XP_042914590.1">
    <property type="nucleotide sequence ID" value="XM_043072131.1"/>
</dbReference>
<evidence type="ECO:0008006" key="16">
    <source>
        <dbReference type="Google" id="ProtNLM"/>
    </source>
</evidence>
<dbReference type="PANTHER" id="PTHR30540">
    <property type="entry name" value="OSMOTIC STRESS POTASSIUM TRANSPORTER"/>
    <property type="match status" value="1"/>
</dbReference>
<evidence type="ECO:0000256" key="4">
    <source>
        <dbReference type="ARBA" id="ARBA00022538"/>
    </source>
</evidence>
<comment type="similarity">
    <text evidence="2">Belongs to the HAK/KUP transporter (TC 2.A.72.3) family.</text>
</comment>
<proteinExistence type="inferred from homology"/>
<dbReference type="ExpressionAtlas" id="A0A2K3CPT7">
    <property type="expression patterns" value="baseline and differential"/>
</dbReference>
<evidence type="ECO:0000256" key="5">
    <source>
        <dbReference type="ARBA" id="ARBA00022692"/>
    </source>
</evidence>
<dbReference type="EMBL" id="CM008978">
    <property type="protein sequence ID" value="PNW70302.1"/>
    <property type="molecule type" value="Genomic_DNA"/>
</dbReference>
<dbReference type="InterPro" id="IPR053951">
    <property type="entry name" value="K_trans_N"/>
</dbReference>
<feature type="compositionally biased region" description="Basic residues" evidence="10">
    <location>
        <begin position="978"/>
        <end position="989"/>
    </location>
</feature>
<keyword evidence="8" id="KW-0406">Ion transport</keyword>
<feature type="transmembrane region" description="Helical" evidence="11">
    <location>
        <begin position="271"/>
        <end position="290"/>
    </location>
</feature>
<dbReference type="Pfam" id="PF22776">
    <property type="entry name" value="K_trans_C"/>
    <property type="match status" value="1"/>
</dbReference>
<name>A0A2K3CPT7_CHLRE</name>
<evidence type="ECO:0000313" key="15">
    <source>
        <dbReference type="Proteomes" id="UP000006906"/>
    </source>
</evidence>
<accession>A0A2K3CPT7</accession>
<evidence type="ECO:0000259" key="12">
    <source>
        <dbReference type="Pfam" id="PF02705"/>
    </source>
</evidence>
<dbReference type="OrthoDB" id="504708at2759"/>
<evidence type="ECO:0000256" key="10">
    <source>
        <dbReference type="SAM" id="MobiDB-lite"/>
    </source>
</evidence>
<feature type="transmembrane region" description="Helical" evidence="11">
    <location>
        <begin position="232"/>
        <end position="251"/>
    </location>
</feature>
<keyword evidence="6" id="KW-0630">Potassium</keyword>
<keyword evidence="3" id="KW-0813">Transport</keyword>
<feature type="transmembrane region" description="Helical" evidence="11">
    <location>
        <begin position="68"/>
        <end position="94"/>
    </location>
</feature>
<feature type="region of interest" description="Disordered" evidence="10">
    <location>
        <begin position="957"/>
        <end position="1034"/>
    </location>
</feature>
<feature type="transmembrane region" description="Helical" evidence="11">
    <location>
        <begin position="557"/>
        <end position="576"/>
    </location>
</feature>
<evidence type="ECO:0000259" key="13">
    <source>
        <dbReference type="Pfam" id="PF22776"/>
    </source>
</evidence>
<feature type="compositionally biased region" description="Low complexity" evidence="10">
    <location>
        <begin position="646"/>
        <end position="679"/>
    </location>
</feature>
<feature type="transmembrane region" description="Helical" evidence="11">
    <location>
        <begin position="378"/>
        <end position="399"/>
    </location>
</feature>
<dbReference type="AlphaFoldDB" id="A0A2K3CPT7"/>
<organism evidence="14 15">
    <name type="scientific">Chlamydomonas reinhardtii</name>
    <name type="common">Chlamydomonas smithii</name>
    <dbReference type="NCBI Taxonomy" id="3055"/>
    <lineage>
        <taxon>Eukaryota</taxon>
        <taxon>Viridiplantae</taxon>
        <taxon>Chlorophyta</taxon>
        <taxon>core chlorophytes</taxon>
        <taxon>Chlorophyceae</taxon>
        <taxon>CS clade</taxon>
        <taxon>Chlamydomonadales</taxon>
        <taxon>Chlamydomonadaceae</taxon>
        <taxon>Chlamydomonas</taxon>
    </lineage>
</organism>
<evidence type="ECO:0000256" key="6">
    <source>
        <dbReference type="ARBA" id="ARBA00022958"/>
    </source>
</evidence>
<feature type="compositionally biased region" description="Low complexity" evidence="10">
    <location>
        <begin position="1019"/>
        <end position="1028"/>
    </location>
</feature>
<keyword evidence="15" id="KW-1185">Reference proteome</keyword>
<feature type="region of interest" description="Disordered" evidence="10">
    <location>
        <begin position="1129"/>
        <end position="1162"/>
    </location>
</feature>
<feature type="transmembrane region" description="Helical" evidence="11">
    <location>
        <begin position="530"/>
        <end position="551"/>
    </location>
</feature>
<feature type="compositionally biased region" description="Pro residues" evidence="10">
    <location>
        <begin position="1135"/>
        <end position="1154"/>
    </location>
</feature>
<keyword evidence="4" id="KW-0633">Potassium transport</keyword>
<feature type="compositionally biased region" description="Low complexity" evidence="10">
    <location>
        <begin position="132"/>
        <end position="156"/>
    </location>
</feature>
<dbReference type="Gramene" id="PNW70302">
    <property type="protein sequence ID" value="PNW70302"/>
    <property type="gene ID" value="CHLRE_17g714200v5"/>
</dbReference>
<evidence type="ECO:0000313" key="14">
    <source>
        <dbReference type="EMBL" id="PNW70302.1"/>
    </source>
</evidence>